<dbReference type="EMBL" id="BAABEY010000029">
    <property type="protein sequence ID" value="GAA4443467.1"/>
    <property type="molecule type" value="Genomic_DNA"/>
</dbReference>
<reference evidence="3" key="1">
    <citation type="journal article" date="2019" name="Int. J. Syst. Evol. Microbiol.">
        <title>The Global Catalogue of Microorganisms (GCM) 10K type strain sequencing project: providing services to taxonomists for standard genome sequencing and annotation.</title>
        <authorList>
            <consortium name="The Broad Institute Genomics Platform"/>
            <consortium name="The Broad Institute Genome Sequencing Center for Infectious Disease"/>
            <person name="Wu L."/>
            <person name="Ma J."/>
        </authorList>
    </citation>
    <scope>NUCLEOTIDE SEQUENCE [LARGE SCALE GENOMIC DNA]</scope>
    <source>
        <strain evidence="3">JCM 31920</strain>
    </source>
</reference>
<comment type="caution">
    <text evidence="2">The sequence shown here is derived from an EMBL/GenBank/DDBJ whole genome shotgun (WGS) entry which is preliminary data.</text>
</comment>
<protein>
    <recommendedName>
        <fullName evidence="1">RelA/SpoT domain-containing protein</fullName>
    </recommendedName>
</protein>
<dbReference type="Proteomes" id="UP001501508">
    <property type="component" value="Unassembled WGS sequence"/>
</dbReference>
<dbReference type="InterPro" id="IPR043519">
    <property type="entry name" value="NT_sf"/>
</dbReference>
<sequence length="296" mass="34859">MYQSKNLNRLSRNLSSSMQDEFSRVGIFFRIFERVKSFSSVESKRKMKGSDYYNGKTKLMRDIIGIRIVLYFSDDIAIVYSRLSKLFNIVEETIDKATETNFEPIRINLVCQLPLENIDEFKSIVNDNTIDATFEIQLRTILSEGWHEVDHDLRYKCRDDWNNSSDLSRSFNGILATLETSEYATLRLFDQLSFRHFKSKNVIAMLRTKFRLRFESFILSENVSALITPVILKEYYKIDRNEVVKYLFECGIIMPLTLENFLFLINYRFIKNTHLTEATPEVLSSEFKNLVEVVKN</sequence>
<dbReference type="SMART" id="SM00954">
    <property type="entry name" value="RelA_SpoT"/>
    <property type="match status" value="1"/>
</dbReference>
<dbReference type="InterPro" id="IPR007685">
    <property type="entry name" value="RelA_SpoT"/>
</dbReference>
<dbReference type="Gene3D" id="3.30.460.10">
    <property type="entry name" value="Beta Polymerase, domain 2"/>
    <property type="match status" value="1"/>
</dbReference>
<feature type="domain" description="RelA/SpoT" evidence="1">
    <location>
        <begin position="33"/>
        <end position="161"/>
    </location>
</feature>
<dbReference type="SUPFAM" id="SSF81301">
    <property type="entry name" value="Nucleotidyltransferase"/>
    <property type="match status" value="1"/>
</dbReference>
<dbReference type="PANTHER" id="PTHR41773:SF1">
    <property type="entry name" value="RELA_SPOT DOMAIN-CONTAINING PROTEIN"/>
    <property type="match status" value="1"/>
</dbReference>
<keyword evidence="3" id="KW-1185">Reference proteome</keyword>
<evidence type="ECO:0000313" key="3">
    <source>
        <dbReference type="Proteomes" id="UP001501508"/>
    </source>
</evidence>
<evidence type="ECO:0000259" key="1">
    <source>
        <dbReference type="SMART" id="SM00954"/>
    </source>
</evidence>
<dbReference type="PANTHER" id="PTHR41773">
    <property type="entry name" value="GTP PYROPHOSPHATASE-RELATED"/>
    <property type="match status" value="1"/>
</dbReference>
<gene>
    <name evidence="2" type="ORF">GCM10023091_32050</name>
</gene>
<evidence type="ECO:0000313" key="2">
    <source>
        <dbReference type="EMBL" id="GAA4443467.1"/>
    </source>
</evidence>
<accession>A0ABP8M2S6</accession>
<organism evidence="2 3">
    <name type="scientific">Ravibacter arvi</name>
    <dbReference type="NCBI Taxonomy" id="2051041"/>
    <lineage>
        <taxon>Bacteria</taxon>
        <taxon>Pseudomonadati</taxon>
        <taxon>Bacteroidota</taxon>
        <taxon>Cytophagia</taxon>
        <taxon>Cytophagales</taxon>
        <taxon>Spirosomataceae</taxon>
        <taxon>Ravibacter</taxon>
    </lineage>
</organism>
<dbReference type="Pfam" id="PF04607">
    <property type="entry name" value="RelA_SpoT"/>
    <property type="match status" value="1"/>
</dbReference>
<proteinExistence type="predicted"/>
<dbReference type="CDD" id="cd05399">
    <property type="entry name" value="NT_Rel-Spo_like"/>
    <property type="match status" value="1"/>
</dbReference>
<name>A0ABP8M2S6_9BACT</name>